<organism evidence="1 2">
    <name type="scientific">Leptonema illini</name>
    <dbReference type="NCBI Taxonomy" id="183"/>
    <lineage>
        <taxon>Bacteria</taxon>
        <taxon>Pseudomonadati</taxon>
        <taxon>Spirochaetota</taxon>
        <taxon>Spirochaetia</taxon>
        <taxon>Leptospirales</taxon>
        <taxon>Leptospiraceae</taxon>
        <taxon>Leptonema</taxon>
    </lineage>
</organism>
<dbReference type="EMBL" id="WBUI01000027">
    <property type="protein sequence ID" value="KAB2929707.1"/>
    <property type="molecule type" value="Genomic_DNA"/>
</dbReference>
<dbReference type="Proteomes" id="UP000460298">
    <property type="component" value="Unassembled WGS sequence"/>
</dbReference>
<proteinExistence type="predicted"/>
<reference evidence="1 2" key="1">
    <citation type="submission" date="2019-10" db="EMBL/GenBank/DDBJ databases">
        <title>Extracellular Electron Transfer in a Candidatus Methanoperedens spp. Enrichment Culture.</title>
        <authorList>
            <person name="Berger S."/>
            <person name="Rangel Shaw D."/>
            <person name="Berben T."/>
            <person name="In 'T Zandt M."/>
            <person name="Frank J."/>
            <person name="Reimann J."/>
            <person name="Jetten M.S.M."/>
            <person name="Welte C.U."/>
        </authorList>
    </citation>
    <scope>NUCLEOTIDE SEQUENCE [LARGE SCALE GENOMIC DNA]</scope>
    <source>
        <strain evidence="1">SB12</strain>
    </source>
</reference>
<evidence type="ECO:0000313" key="1">
    <source>
        <dbReference type="EMBL" id="KAB2929707.1"/>
    </source>
</evidence>
<name>A0A833LVG8_9LEPT</name>
<dbReference type="AlphaFoldDB" id="A0A833LVG8"/>
<gene>
    <name evidence="1" type="ORF">F9K24_18950</name>
</gene>
<sequence>MKAQPLKCHDYSPPIPAGLYKGPYGYFTPVAEVVKRVQSSGSYFPAEKGYSEYYQFRFAGRKYFAYPTSAGVEINLIQGDDPVTLQNTSIGYFSCEEEDTGPYWWIELRAWRGENDDRYCTLSVFNISDSSKSDKGVPSGSIYYLWQCFKRAGKEEYRPYQYTQTMEWNEVIFPDGRVYWPGKRTSPDGPIPWVLADEKRSWLHHPELIPKEVRFDDDPMIKLLLTGEKE</sequence>
<protein>
    <submittedName>
        <fullName evidence="1">Uncharacterized protein</fullName>
    </submittedName>
</protein>
<evidence type="ECO:0000313" key="2">
    <source>
        <dbReference type="Proteomes" id="UP000460298"/>
    </source>
</evidence>
<accession>A0A833LVG8</accession>
<comment type="caution">
    <text evidence="1">The sequence shown here is derived from an EMBL/GenBank/DDBJ whole genome shotgun (WGS) entry which is preliminary data.</text>
</comment>